<reference evidence="3" key="1">
    <citation type="journal article" date="2023" name="bioRxiv">
        <title>Scaffold-level genome assemblies of two parasitoid biocontrol wasps reveal the parthenogenesis mechanism and an associated novel virus.</title>
        <authorList>
            <person name="Inwood S."/>
            <person name="Skelly J."/>
            <person name="Guhlin J."/>
            <person name="Harrop T."/>
            <person name="Goldson S."/>
            <person name="Dearden P."/>
        </authorList>
    </citation>
    <scope>NUCLEOTIDE SEQUENCE</scope>
    <source>
        <strain evidence="3">Lincoln</strain>
        <tissue evidence="3">Whole body</tissue>
    </source>
</reference>
<sequence length="518" mass="59664">MIINTKMPWNIFNCVMLLLWQLTFLTSAYGQEEILEAIIKDGDTEIHLKWKKTNQILANKHLPIWTTTLFPYGRPSHNLESTIMNDEIGEFVMYHDVEQSSAVIYFKKLNILHGIIDTRYRIYGLPLTELNQVHLVNGPYVYGFKKSEYRSDHTKPLDLSIPRNQIDCEPSTSSQDEPPKKRPRTQYPANQFPTLYPEILVFVTHDKIQLAKTKDPQNYLAITITEYLVYFNAIDMLFAKLSAHGINIHLNIAGIVIDIDNVLPMVKSSFPPPMGTFRDDVCLDTPMTMDLMKTYIKKNAKLFVEDSFDLFFLSTGSVLQRNDYELRGSSLPANLYDARVSKTSYDNLIGVISQYGGPDDYIVAAHEISHTYYVEHDPANKGFYNYYMQCYSMMTEKGKFCPDCLKWSDKNIAEFEKFATENRNRCYQLNTPRSLHPYGVPMRSLLPSIQCLCYGFQPRRQTCLTGLREAVSASNCNKNLICEHQGQKGNIPRPLDGTPCDDEKVCWKRKCQEIPYAE</sequence>
<reference evidence="3" key="2">
    <citation type="submission" date="2023-03" db="EMBL/GenBank/DDBJ databases">
        <authorList>
            <person name="Inwood S.N."/>
            <person name="Skelly J.G."/>
            <person name="Guhlin J."/>
            <person name="Harrop T.W.R."/>
            <person name="Goldson S.G."/>
            <person name="Dearden P.K."/>
        </authorList>
    </citation>
    <scope>NUCLEOTIDE SEQUENCE</scope>
    <source>
        <strain evidence="3">Lincoln</strain>
        <tissue evidence="3">Whole body</tissue>
    </source>
</reference>
<keyword evidence="2" id="KW-0732">Signal</keyword>
<feature type="region of interest" description="Disordered" evidence="1">
    <location>
        <begin position="155"/>
        <end position="189"/>
    </location>
</feature>
<dbReference type="AlphaFoldDB" id="A0AA39FFA6"/>
<dbReference type="EMBL" id="JAQQBR010001831">
    <property type="protein sequence ID" value="KAK0168509.1"/>
    <property type="molecule type" value="Genomic_DNA"/>
</dbReference>
<gene>
    <name evidence="3" type="ORF">PV327_002300</name>
</gene>
<proteinExistence type="predicted"/>
<keyword evidence="4" id="KW-1185">Reference proteome</keyword>
<feature type="signal peptide" evidence="2">
    <location>
        <begin position="1"/>
        <end position="30"/>
    </location>
</feature>
<evidence type="ECO:0008006" key="5">
    <source>
        <dbReference type="Google" id="ProtNLM"/>
    </source>
</evidence>
<dbReference type="Gene3D" id="3.40.390.10">
    <property type="entry name" value="Collagenase (Catalytic Domain)"/>
    <property type="match status" value="1"/>
</dbReference>
<evidence type="ECO:0000256" key="1">
    <source>
        <dbReference type="SAM" id="MobiDB-lite"/>
    </source>
</evidence>
<evidence type="ECO:0000313" key="3">
    <source>
        <dbReference type="EMBL" id="KAK0168509.1"/>
    </source>
</evidence>
<dbReference type="SUPFAM" id="SSF55486">
    <property type="entry name" value="Metalloproteases ('zincins'), catalytic domain"/>
    <property type="match status" value="1"/>
</dbReference>
<protein>
    <recommendedName>
        <fullName evidence="5">Peptidase M12B domain-containing protein</fullName>
    </recommendedName>
</protein>
<comment type="caution">
    <text evidence="3">The sequence shown here is derived from an EMBL/GenBank/DDBJ whole genome shotgun (WGS) entry which is preliminary data.</text>
</comment>
<accession>A0AA39FFA6</accession>
<evidence type="ECO:0000256" key="2">
    <source>
        <dbReference type="SAM" id="SignalP"/>
    </source>
</evidence>
<feature type="chain" id="PRO_5041441830" description="Peptidase M12B domain-containing protein" evidence="2">
    <location>
        <begin position="31"/>
        <end position="518"/>
    </location>
</feature>
<organism evidence="3 4">
    <name type="scientific">Microctonus hyperodae</name>
    <name type="common">Parasitoid wasp</name>
    <dbReference type="NCBI Taxonomy" id="165561"/>
    <lineage>
        <taxon>Eukaryota</taxon>
        <taxon>Metazoa</taxon>
        <taxon>Ecdysozoa</taxon>
        <taxon>Arthropoda</taxon>
        <taxon>Hexapoda</taxon>
        <taxon>Insecta</taxon>
        <taxon>Pterygota</taxon>
        <taxon>Neoptera</taxon>
        <taxon>Endopterygota</taxon>
        <taxon>Hymenoptera</taxon>
        <taxon>Apocrita</taxon>
        <taxon>Ichneumonoidea</taxon>
        <taxon>Braconidae</taxon>
        <taxon>Euphorinae</taxon>
        <taxon>Microctonus</taxon>
    </lineage>
</organism>
<evidence type="ECO:0000313" key="4">
    <source>
        <dbReference type="Proteomes" id="UP001168972"/>
    </source>
</evidence>
<dbReference type="InterPro" id="IPR024079">
    <property type="entry name" value="MetalloPept_cat_dom_sf"/>
</dbReference>
<dbReference type="Proteomes" id="UP001168972">
    <property type="component" value="Unassembled WGS sequence"/>
</dbReference>
<name>A0AA39FFA6_MICHY</name>
<dbReference type="GO" id="GO:0008237">
    <property type="term" value="F:metallopeptidase activity"/>
    <property type="evidence" value="ECO:0007669"/>
    <property type="project" value="InterPro"/>
</dbReference>